<feature type="domain" description="Phage tail collar" evidence="1">
    <location>
        <begin position="7"/>
        <end position="63"/>
    </location>
</feature>
<dbReference type="SUPFAM" id="SSF88874">
    <property type="entry name" value="Receptor-binding domain of short tail fibre protein gp12"/>
    <property type="match status" value="1"/>
</dbReference>
<dbReference type="STRING" id="80876.SAMN05421779_102187"/>
<dbReference type="InterPro" id="IPR011083">
    <property type="entry name" value="Phage_tail_collar_dom"/>
</dbReference>
<evidence type="ECO:0000313" key="3">
    <source>
        <dbReference type="Proteomes" id="UP000185678"/>
    </source>
</evidence>
<dbReference type="Proteomes" id="UP000185678">
    <property type="component" value="Unassembled WGS sequence"/>
</dbReference>
<protein>
    <submittedName>
        <fullName evidence="2">Microcystin-dependent protein</fullName>
    </submittedName>
</protein>
<evidence type="ECO:0000259" key="1">
    <source>
        <dbReference type="Pfam" id="PF07484"/>
    </source>
</evidence>
<dbReference type="Pfam" id="PF07484">
    <property type="entry name" value="Collar"/>
    <property type="match status" value="1"/>
</dbReference>
<dbReference type="OrthoDB" id="9810174at2"/>
<dbReference type="RefSeq" id="WP_076399092.1">
    <property type="nucleotide sequence ID" value="NZ_FTOA01000002.1"/>
</dbReference>
<organism evidence="2 3">
    <name type="scientific">Insolitispirillum peregrinum</name>
    <dbReference type="NCBI Taxonomy" id="80876"/>
    <lineage>
        <taxon>Bacteria</taxon>
        <taxon>Pseudomonadati</taxon>
        <taxon>Pseudomonadota</taxon>
        <taxon>Alphaproteobacteria</taxon>
        <taxon>Rhodospirillales</taxon>
        <taxon>Novispirillaceae</taxon>
        <taxon>Insolitispirillum</taxon>
    </lineage>
</organism>
<keyword evidence="3" id="KW-1185">Reference proteome</keyword>
<evidence type="ECO:0000313" key="2">
    <source>
        <dbReference type="EMBL" id="SIS47967.1"/>
    </source>
</evidence>
<gene>
    <name evidence="2" type="ORF">SAMN05421779_102187</name>
</gene>
<dbReference type="InterPro" id="IPR037053">
    <property type="entry name" value="Phage_tail_collar_dom_sf"/>
</dbReference>
<accession>A0A1N7JF58</accession>
<reference evidence="2 3" key="1">
    <citation type="submission" date="2017-01" db="EMBL/GenBank/DDBJ databases">
        <authorList>
            <person name="Mah S.A."/>
            <person name="Swanson W.J."/>
            <person name="Moy G.W."/>
            <person name="Vacquier V.D."/>
        </authorList>
    </citation>
    <scope>NUCLEOTIDE SEQUENCE [LARGE SCALE GENOMIC DNA]</scope>
    <source>
        <strain evidence="2 3">DSM 11589</strain>
    </source>
</reference>
<sequence length="194" mass="20107">MSESFLGEISLFAFGKKPAEWTPCEGQILQIQSNAALFSLLTTTYGGDGRTTFALPDLRGRVVVGYGVNSSNSSIKPGQIIPIGTAGQGGSESVTLTTAQMPPHVHSFNATTLNPAASGAIAGAILGTCQRTTTTPTAAPNPPNYYAPGSGSMTSLAAASLLPTGGGQGHENRQPYLALQYCICTQGIYPPREW</sequence>
<name>A0A1N7JF58_9PROT</name>
<dbReference type="Gene3D" id="3.90.1340.10">
    <property type="entry name" value="Phage tail collar domain"/>
    <property type="match status" value="1"/>
</dbReference>
<proteinExistence type="predicted"/>
<dbReference type="AlphaFoldDB" id="A0A1N7JF58"/>
<dbReference type="EMBL" id="FTOA01000002">
    <property type="protein sequence ID" value="SIS47967.1"/>
    <property type="molecule type" value="Genomic_DNA"/>
</dbReference>